<proteinExistence type="predicted"/>
<organism evidence="1">
    <name type="scientific">Zea mays</name>
    <name type="common">Maize</name>
    <dbReference type="NCBI Taxonomy" id="4577"/>
    <lineage>
        <taxon>Eukaryota</taxon>
        <taxon>Viridiplantae</taxon>
        <taxon>Streptophyta</taxon>
        <taxon>Embryophyta</taxon>
        <taxon>Tracheophyta</taxon>
        <taxon>Spermatophyta</taxon>
        <taxon>Magnoliopsida</taxon>
        <taxon>Liliopsida</taxon>
        <taxon>Poales</taxon>
        <taxon>Poaceae</taxon>
        <taxon>PACMAD clade</taxon>
        <taxon>Panicoideae</taxon>
        <taxon>Andropogonodae</taxon>
        <taxon>Andropogoneae</taxon>
        <taxon>Tripsacinae</taxon>
        <taxon>Zea</taxon>
    </lineage>
</organism>
<dbReference type="EMBL" id="NCVQ01000001">
    <property type="protein sequence ID" value="PWZ57674.1"/>
    <property type="molecule type" value="Genomic_DNA"/>
</dbReference>
<sequence length="22" mass="2829">MFCSFRWSNFWVKRVFCRDNIS</sequence>
<dbReference type="AlphaFoldDB" id="A0A317YIR0"/>
<comment type="caution">
    <text evidence="1">The sequence shown here is derived from an EMBL/GenBank/DDBJ whole genome shotgun (WGS) entry which is preliminary data.</text>
</comment>
<accession>A0A317YIR0</accession>
<name>A0A317YIR0_MAIZE</name>
<dbReference type="Proteomes" id="UP000251960">
    <property type="component" value="Chromosome 1"/>
</dbReference>
<evidence type="ECO:0000313" key="1">
    <source>
        <dbReference type="EMBL" id="PWZ57674.1"/>
    </source>
</evidence>
<protein>
    <submittedName>
        <fullName evidence="1">Uncharacterized protein</fullName>
    </submittedName>
</protein>
<gene>
    <name evidence="1" type="ORF">Zm00014a_011461</name>
</gene>
<reference evidence="1" key="1">
    <citation type="journal article" date="2018" name="Nat. Genet.">
        <title>Extensive intraspecific gene order and gene structural variations between Mo17 and other maize genomes.</title>
        <authorList>
            <person name="Sun S."/>
            <person name="Zhou Y."/>
            <person name="Chen J."/>
            <person name="Shi J."/>
            <person name="Zhao H."/>
            <person name="Zhao H."/>
            <person name="Song W."/>
            <person name="Zhang M."/>
            <person name="Cui Y."/>
            <person name="Dong X."/>
            <person name="Liu H."/>
            <person name="Ma X."/>
            <person name="Jiao Y."/>
            <person name="Wang B."/>
            <person name="Wei X."/>
            <person name="Stein J.C."/>
            <person name="Glaubitz J.C."/>
            <person name="Lu F."/>
            <person name="Yu G."/>
            <person name="Liang C."/>
            <person name="Fengler K."/>
            <person name="Li B."/>
            <person name="Rafalski A."/>
            <person name="Schnable P.S."/>
            <person name="Ware D.H."/>
            <person name="Buckler E.S."/>
            <person name="Lai J."/>
        </authorList>
    </citation>
    <scope>NUCLEOTIDE SEQUENCE [LARGE SCALE GENOMIC DNA]</scope>
    <source>
        <tissue evidence="1">Seedling</tissue>
    </source>
</reference>